<name>B8IY00_METNO</name>
<dbReference type="AlphaFoldDB" id="B8IY00"/>
<dbReference type="EMBL" id="CP001353">
    <property type="protein sequence ID" value="ACL63290.1"/>
    <property type="molecule type" value="Genomic_DNA"/>
</dbReference>
<evidence type="ECO:0000313" key="2">
    <source>
        <dbReference type="Proteomes" id="UP000008207"/>
    </source>
</evidence>
<protein>
    <submittedName>
        <fullName evidence="1">Uncharacterized protein</fullName>
    </submittedName>
</protein>
<keyword evidence="2" id="KW-1185">Reference proteome</keyword>
<proteinExistence type="predicted"/>
<gene>
    <name evidence="1" type="ordered locus">Mnod_7696</name>
</gene>
<evidence type="ECO:0000313" key="1">
    <source>
        <dbReference type="EMBL" id="ACL63290.1"/>
    </source>
</evidence>
<dbReference type="HOGENOM" id="CLU_2356520_0_0_5"/>
<organism evidence="1 2">
    <name type="scientific">Methylobacterium nodulans (strain LMG 21967 / CNCM I-2342 / ORS 2060)</name>
    <dbReference type="NCBI Taxonomy" id="460265"/>
    <lineage>
        <taxon>Bacteria</taxon>
        <taxon>Pseudomonadati</taxon>
        <taxon>Pseudomonadota</taxon>
        <taxon>Alphaproteobacteria</taxon>
        <taxon>Hyphomicrobiales</taxon>
        <taxon>Methylobacteriaceae</taxon>
        <taxon>Methylobacterium</taxon>
    </lineage>
</organism>
<geneLocation type="plasmid" evidence="1 2">
    <name>pMNOD04</name>
</geneLocation>
<dbReference type="KEGG" id="mno:Mnod_7696"/>
<dbReference type="Proteomes" id="UP000008207">
    <property type="component" value="Plasmid pMNOD04"/>
</dbReference>
<accession>B8IY00</accession>
<keyword evidence="1" id="KW-0614">Plasmid</keyword>
<sequence>MIRWPHTASFTRRDMARLVARLQEQCGCQYVVSRQESLFLPRQWHGTSTPDQATSASIPSHFLILVTMLRSTDFCSGACLARTSLALTSSSLKRRA</sequence>
<reference evidence="2" key="1">
    <citation type="submission" date="2009-01" db="EMBL/GenBank/DDBJ databases">
        <title>Complete sequence of plasmid 4 of Methylobacterium nodulans ORS 2060.</title>
        <authorList>
            <consortium name="US DOE Joint Genome Institute"/>
            <person name="Lucas S."/>
            <person name="Copeland A."/>
            <person name="Lapidus A."/>
            <person name="Glavina del Rio T."/>
            <person name="Dalin E."/>
            <person name="Tice H."/>
            <person name="Bruce D."/>
            <person name="Goodwin L."/>
            <person name="Pitluck S."/>
            <person name="Sims D."/>
            <person name="Brettin T."/>
            <person name="Detter J.C."/>
            <person name="Han C."/>
            <person name="Larimer F."/>
            <person name="Land M."/>
            <person name="Hauser L."/>
            <person name="Kyrpides N."/>
            <person name="Ivanova N."/>
            <person name="Marx C.J."/>
            <person name="Richardson P."/>
        </authorList>
    </citation>
    <scope>NUCLEOTIDE SEQUENCE [LARGE SCALE GENOMIC DNA]</scope>
    <source>
        <strain evidence="2">LMG 21967 / CNCM I-2342 / ORS 2060</strain>
        <plasmid evidence="2">Plasmid pMNOD04</plasmid>
    </source>
</reference>